<dbReference type="Pfam" id="PF07883">
    <property type="entry name" value="Cupin_2"/>
    <property type="match status" value="1"/>
</dbReference>
<dbReference type="InterPro" id="IPR014710">
    <property type="entry name" value="RmlC-like_jellyroll"/>
</dbReference>
<keyword evidence="3" id="KW-1185">Reference proteome</keyword>
<evidence type="ECO:0000313" key="3">
    <source>
        <dbReference type="Proteomes" id="UP000094025"/>
    </source>
</evidence>
<dbReference type="InterPro" id="IPR013096">
    <property type="entry name" value="Cupin_2"/>
</dbReference>
<dbReference type="OrthoDB" id="9798709at2"/>
<organism evidence="2 3">
    <name type="scientific">Sinorhizobium glycinis</name>
    <dbReference type="NCBI Taxonomy" id="1472378"/>
    <lineage>
        <taxon>Bacteria</taxon>
        <taxon>Pseudomonadati</taxon>
        <taxon>Pseudomonadota</taxon>
        <taxon>Alphaproteobacteria</taxon>
        <taxon>Hyphomicrobiales</taxon>
        <taxon>Rhizobiaceae</taxon>
        <taxon>Sinorhizobium/Ensifer group</taxon>
        <taxon>Sinorhizobium</taxon>
    </lineage>
</organism>
<sequence length="159" mass="17301">MTITSSMTEGRELFWFNNTLVAIHVSSSKGNDGICVVEHHMPYGDSPPLHVHRREDEVFHILEGSMRFHIDGRELTAGAGETVIAPKGLAHTFLVESSGGARCLTITRGSDFETLLRRMGRPADRPELPPQSAPTPELIAALTRCCTENGIDIVGAPLV</sequence>
<comment type="caution">
    <text evidence="2">The sequence shown here is derived from an EMBL/GenBank/DDBJ whole genome shotgun (WGS) entry which is preliminary data.</text>
</comment>
<dbReference type="EMBL" id="LPUX01000055">
    <property type="protein sequence ID" value="OAP39967.1"/>
    <property type="molecule type" value="Genomic_DNA"/>
</dbReference>
<dbReference type="AlphaFoldDB" id="A0A178XXH8"/>
<reference evidence="2 3" key="1">
    <citation type="journal article" date="2016" name="Int. J. Syst. Evol. Microbiol.">
        <title>Ensifer glycinis sp. nov., an novel rhizobial species associated with Glycine spp.</title>
        <authorList>
            <person name="Yan H."/>
            <person name="Yan J."/>
            <person name="Sui X.H."/>
            <person name="Wang E.T."/>
            <person name="Chen W.X."/>
            <person name="Zhang X.X."/>
            <person name="Chen W.F."/>
        </authorList>
    </citation>
    <scope>NUCLEOTIDE SEQUENCE [LARGE SCALE GENOMIC DNA]</scope>
    <source>
        <strain evidence="2 3">CCBAU 23380</strain>
    </source>
</reference>
<dbReference type="PANTHER" id="PTHR36440">
    <property type="entry name" value="PUTATIVE (AFU_ORTHOLOGUE AFUA_8G07350)-RELATED"/>
    <property type="match status" value="1"/>
</dbReference>
<dbReference type="PANTHER" id="PTHR36440:SF1">
    <property type="entry name" value="PUTATIVE (AFU_ORTHOLOGUE AFUA_8G07350)-RELATED"/>
    <property type="match status" value="1"/>
</dbReference>
<dbReference type="SUPFAM" id="SSF51182">
    <property type="entry name" value="RmlC-like cupins"/>
    <property type="match status" value="1"/>
</dbReference>
<evidence type="ECO:0000313" key="2">
    <source>
        <dbReference type="EMBL" id="OAP39967.1"/>
    </source>
</evidence>
<protein>
    <submittedName>
        <fullName evidence="2">Cupin</fullName>
    </submittedName>
</protein>
<feature type="domain" description="Cupin type-2" evidence="1">
    <location>
        <begin position="39"/>
        <end position="106"/>
    </location>
</feature>
<dbReference type="STRING" id="1472378.AU381_10520"/>
<proteinExistence type="predicted"/>
<dbReference type="RefSeq" id="WP_064242105.1">
    <property type="nucleotide sequence ID" value="NZ_LPUX01000055.1"/>
</dbReference>
<dbReference type="Proteomes" id="UP000094025">
    <property type="component" value="Unassembled WGS sequence"/>
</dbReference>
<dbReference type="InterPro" id="IPR053146">
    <property type="entry name" value="QDO-like"/>
</dbReference>
<dbReference type="InterPro" id="IPR011051">
    <property type="entry name" value="RmlC_Cupin_sf"/>
</dbReference>
<dbReference type="Gene3D" id="2.60.120.10">
    <property type="entry name" value="Jelly Rolls"/>
    <property type="match status" value="1"/>
</dbReference>
<gene>
    <name evidence="2" type="ORF">AU381_10520</name>
</gene>
<name>A0A178XXH8_9HYPH</name>
<evidence type="ECO:0000259" key="1">
    <source>
        <dbReference type="Pfam" id="PF07883"/>
    </source>
</evidence>
<accession>A0A178XXH8</accession>